<dbReference type="Gene3D" id="1.10.150.520">
    <property type="match status" value="1"/>
</dbReference>
<proteinExistence type="predicted"/>
<dbReference type="InterPro" id="IPR023214">
    <property type="entry name" value="HAD_sf"/>
</dbReference>
<keyword evidence="2" id="KW-1185">Reference proteome</keyword>
<gene>
    <name evidence="1" type="ORF">SAMN02746062_01424</name>
</gene>
<dbReference type="GO" id="GO:0016787">
    <property type="term" value="F:hydrolase activity"/>
    <property type="evidence" value="ECO:0007669"/>
    <property type="project" value="UniProtKB-KW"/>
</dbReference>
<dbReference type="RefSeq" id="WP_097114455.1">
    <property type="nucleotide sequence ID" value="NZ_CP083931.1"/>
</dbReference>
<name>A0A286ED83_9NEIS</name>
<dbReference type="EMBL" id="OCNF01000011">
    <property type="protein sequence ID" value="SOD68866.1"/>
    <property type="molecule type" value="Genomic_DNA"/>
</dbReference>
<dbReference type="AlphaFoldDB" id="A0A286ED83"/>
<evidence type="ECO:0000313" key="2">
    <source>
        <dbReference type="Proteomes" id="UP000219669"/>
    </source>
</evidence>
<organism evidence="1 2">
    <name type="scientific">Alysiella filiformis DSM 16848</name>
    <dbReference type="NCBI Taxonomy" id="1120981"/>
    <lineage>
        <taxon>Bacteria</taxon>
        <taxon>Pseudomonadati</taxon>
        <taxon>Pseudomonadota</taxon>
        <taxon>Betaproteobacteria</taxon>
        <taxon>Neisseriales</taxon>
        <taxon>Neisseriaceae</taxon>
        <taxon>Alysiella</taxon>
    </lineage>
</organism>
<sequence>MNKENTQQNKTINHFNTISFDIFDTLVHRLTYAPTDVFDAVRSALMHTELALLQPELIDNFPHLRRLSEQQARERRVKDFGGDAEITFDEIYDELALLHPIDDATRTLLQNKELDLERLFLYQSQDGFAKYSEAIAQNKQVLFISDMYLPQDFLIDVLQKLGFQAANADTVFVSGDYRCNKHGGKLYQLVQKKLNLSLSSWLHFGDNLHADVQAAQKVGLSSQHATWSKVHNVPRTLPRIADVLPESIVAGIKLPQHRAIYQPENDYQKIGYEIFGTLLFGFYVWLNRKLQAFEPDKILFFARDAYLIEKIHQIIQPNSPYPSEYVYLSRKSVYPLSLVDFPLQRLHFLIGGKSRRSLKNIADAYHIDVHHHALTMNQCGLNPDSIITPENYGAFFQFFSTCFQEINAQSCRLRDEFAPYFTNMIQNHKKIAVIDIGWSGNIQAAVSRIIMPYKQDVELSGFYLGLFPEAGLNIRENCSMAGYFHHLNDRPEYNQLISTGGAELLEFVLTSPDGSTIAYEKDETGKIVPIFEKKDKNEQDYERKALEVQKGVLAFAKDYAFLCQHFPLEALDSLKWADPFCELVRNPTREQIALLADLTHSDTGSNTNREVLAEKMSWFDIVFRTKKYRTSYDKAFWKKAFYYRNNRAPWKYRG</sequence>
<dbReference type="OrthoDB" id="9816564at2"/>
<dbReference type="Proteomes" id="UP000219669">
    <property type="component" value="Unassembled WGS sequence"/>
</dbReference>
<reference evidence="1 2" key="1">
    <citation type="submission" date="2017-09" db="EMBL/GenBank/DDBJ databases">
        <authorList>
            <person name="Ehlers B."/>
            <person name="Leendertz F.H."/>
        </authorList>
    </citation>
    <scope>NUCLEOTIDE SEQUENCE [LARGE SCALE GENOMIC DNA]</scope>
    <source>
        <strain evidence="1 2">DSM 16848</strain>
    </source>
</reference>
<dbReference type="SUPFAM" id="SSF56784">
    <property type="entry name" value="HAD-like"/>
    <property type="match status" value="1"/>
</dbReference>
<protein>
    <submittedName>
        <fullName evidence="1">Predicted hydrolase, HAD superfamily</fullName>
    </submittedName>
</protein>
<keyword evidence="1" id="KW-0378">Hydrolase</keyword>
<dbReference type="InterPro" id="IPR036412">
    <property type="entry name" value="HAD-like_sf"/>
</dbReference>
<dbReference type="Gene3D" id="3.40.50.1000">
    <property type="entry name" value="HAD superfamily/HAD-like"/>
    <property type="match status" value="1"/>
</dbReference>
<evidence type="ECO:0000313" key="1">
    <source>
        <dbReference type="EMBL" id="SOD68866.1"/>
    </source>
</evidence>
<accession>A0A286ED83</accession>